<protein>
    <submittedName>
        <fullName evidence="1">Uncharacterized protein</fullName>
    </submittedName>
</protein>
<name>A0A251RVM9_HELAN</name>
<evidence type="ECO:0000313" key="1">
    <source>
        <dbReference type="EMBL" id="OTF90302.1"/>
    </source>
</evidence>
<gene>
    <name evidence="1" type="ORF">HannXRQ_Chr16g0498151</name>
</gene>
<dbReference type="EMBL" id="CM007905">
    <property type="protein sequence ID" value="OTF90302.1"/>
    <property type="molecule type" value="Genomic_DNA"/>
</dbReference>
<proteinExistence type="predicted"/>
<dbReference type="AlphaFoldDB" id="A0A251RVM9"/>
<evidence type="ECO:0000313" key="2">
    <source>
        <dbReference type="Proteomes" id="UP000215914"/>
    </source>
</evidence>
<reference evidence="2" key="1">
    <citation type="journal article" date="2017" name="Nature">
        <title>The sunflower genome provides insights into oil metabolism, flowering and Asterid evolution.</title>
        <authorList>
            <person name="Badouin H."/>
            <person name="Gouzy J."/>
            <person name="Grassa C.J."/>
            <person name="Murat F."/>
            <person name="Staton S.E."/>
            <person name="Cottret L."/>
            <person name="Lelandais-Briere C."/>
            <person name="Owens G.L."/>
            <person name="Carrere S."/>
            <person name="Mayjonade B."/>
            <person name="Legrand L."/>
            <person name="Gill N."/>
            <person name="Kane N.C."/>
            <person name="Bowers J.E."/>
            <person name="Hubner S."/>
            <person name="Bellec A."/>
            <person name="Berard A."/>
            <person name="Berges H."/>
            <person name="Blanchet N."/>
            <person name="Boniface M.C."/>
            <person name="Brunel D."/>
            <person name="Catrice O."/>
            <person name="Chaidir N."/>
            <person name="Claudel C."/>
            <person name="Donnadieu C."/>
            <person name="Faraut T."/>
            <person name="Fievet G."/>
            <person name="Helmstetter N."/>
            <person name="King M."/>
            <person name="Knapp S.J."/>
            <person name="Lai Z."/>
            <person name="Le Paslier M.C."/>
            <person name="Lippi Y."/>
            <person name="Lorenzon L."/>
            <person name="Mandel J.R."/>
            <person name="Marage G."/>
            <person name="Marchand G."/>
            <person name="Marquand E."/>
            <person name="Bret-Mestries E."/>
            <person name="Morien E."/>
            <person name="Nambeesan S."/>
            <person name="Nguyen T."/>
            <person name="Pegot-Espagnet P."/>
            <person name="Pouilly N."/>
            <person name="Raftis F."/>
            <person name="Sallet E."/>
            <person name="Schiex T."/>
            <person name="Thomas J."/>
            <person name="Vandecasteele C."/>
            <person name="Vares D."/>
            <person name="Vear F."/>
            <person name="Vautrin S."/>
            <person name="Crespi M."/>
            <person name="Mangin B."/>
            <person name="Burke J.M."/>
            <person name="Salse J."/>
            <person name="Munos S."/>
            <person name="Vincourt P."/>
            <person name="Rieseberg L.H."/>
            <person name="Langlade N.B."/>
        </authorList>
    </citation>
    <scope>NUCLEOTIDE SEQUENCE [LARGE SCALE GENOMIC DNA]</scope>
    <source>
        <strain evidence="2">cv. SF193</strain>
    </source>
</reference>
<accession>A0A251RVM9</accession>
<organism evidence="1 2">
    <name type="scientific">Helianthus annuus</name>
    <name type="common">Common sunflower</name>
    <dbReference type="NCBI Taxonomy" id="4232"/>
    <lineage>
        <taxon>Eukaryota</taxon>
        <taxon>Viridiplantae</taxon>
        <taxon>Streptophyta</taxon>
        <taxon>Embryophyta</taxon>
        <taxon>Tracheophyta</taxon>
        <taxon>Spermatophyta</taxon>
        <taxon>Magnoliopsida</taxon>
        <taxon>eudicotyledons</taxon>
        <taxon>Gunneridae</taxon>
        <taxon>Pentapetalae</taxon>
        <taxon>asterids</taxon>
        <taxon>campanulids</taxon>
        <taxon>Asterales</taxon>
        <taxon>Asteraceae</taxon>
        <taxon>Asteroideae</taxon>
        <taxon>Heliantheae alliance</taxon>
        <taxon>Heliantheae</taxon>
        <taxon>Helianthus</taxon>
    </lineage>
</organism>
<sequence>MNKEYTKSLSIGLDVNSVGRKSSDSQEDSVVAPKQKEIKLVEAIHGSSFYSFIRSFLV</sequence>
<dbReference type="InParanoid" id="A0A251RVM9"/>
<dbReference type="Proteomes" id="UP000215914">
    <property type="component" value="Chromosome 16"/>
</dbReference>
<keyword evidence="2" id="KW-1185">Reference proteome</keyword>